<evidence type="ECO:0000313" key="2">
    <source>
        <dbReference type="Proteomes" id="UP001155079"/>
    </source>
</evidence>
<name>A0ABT0VA10_9HYPH</name>
<protein>
    <recommendedName>
        <fullName evidence="3">TIGR03067 domain-containing protein</fullName>
    </recommendedName>
</protein>
<proteinExistence type="predicted"/>
<dbReference type="Proteomes" id="UP001155079">
    <property type="component" value="Unassembled WGS sequence"/>
</dbReference>
<keyword evidence="2" id="KW-1185">Reference proteome</keyword>
<dbReference type="EMBL" id="JAMQAY010000006">
    <property type="protein sequence ID" value="MCM2402720.1"/>
    <property type="molecule type" value="Genomic_DNA"/>
</dbReference>
<evidence type="ECO:0008006" key="3">
    <source>
        <dbReference type="Google" id="ProtNLM"/>
    </source>
</evidence>
<dbReference type="RefSeq" id="WP_250945814.1">
    <property type="nucleotide sequence ID" value="NZ_JAMQAY010000006.1"/>
</dbReference>
<gene>
    <name evidence="1" type="ORF">NBH20_16245</name>
</gene>
<evidence type="ECO:0000313" key="1">
    <source>
        <dbReference type="EMBL" id="MCM2402720.1"/>
    </source>
</evidence>
<organism evidence="1 2">
    <name type="scientific">Ciceribacter sichuanensis</name>
    <dbReference type="NCBI Taxonomy" id="2949647"/>
    <lineage>
        <taxon>Bacteria</taxon>
        <taxon>Pseudomonadati</taxon>
        <taxon>Pseudomonadota</taxon>
        <taxon>Alphaproteobacteria</taxon>
        <taxon>Hyphomicrobiales</taxon>
        <taxon>Rhizobiaceae</taxon>
        <taxon>Ciceribacter</taxon>
    </lineage>
</organism>
<sequence length="99" mass="11568">MADSKREEDKLTGRWEIFRDQPNHGWIEWHGGPPPFTDGEVDVRLRSGRLIFFRHPLWIGQRPGGQEKWAHLGDGLDFIAYRRHPREAFGHAPNEALPF</sequence>
<reference evidence="1 2" key="1">
    <citation type="submission" date="2022-06" db="EMBL/GenBank/DDBJ databases">
        <authorList>
            <person name="Sun Q."/>
        </authorList>
    </citation>
    <scope>NUCLEOTIDE SEQUENCE [LARGE SCALE GENOMIC DNA]</scope>
    <source>
        <strain evidence="1 2">S153</strain>
    </source>
</reference>
<accession>A0ABT0VA10</accession>
<comment type="caution">
    <text evidence="1">The sequence shown here is derived from an EMBL/GenBank/DDBJ whole genome shotgun (WGS) entry which is preliminary data.</text>
</comment>